<dbReference type="InterPro" id="IPR001387">
    <property type="entry name" value="Cro/C1-type_HTH"/>
</dbReference>
<dbReference type="AlphaFoldDB" id="A0A3S9YF34"/>
<feature type="domain" description="HTH cro/C1-type" evidence="1">
    <location>
        <begin position="16"/>
        <end position="73"/>
    </location>
</feature>
<organism evidence="2 3">
    <name type="scientific">Streptomyces lydicus</name>
    <dbReference type="NCBI Taxonomy" id="47763"/>
    <lineage>
        <taxon>Bacteria</taxon>
        <taxon>Bacillati</taxon>
        <taxon>Actinomycetota</taxon>
        <taxon>Actinomycetes</taxon>
        <taxon>Kitasatosporales</taxon>
        <taxon>Streptomycetaceae</taxon>
        <taxon>Streptomyces</taxon>
    </lineage>
</organism>
<dbReference type="RefSeq" id="WP_127152573.1">
    <property type="nucleotide sequence ID" value="NZ_CP029042.1"/>
</dbReference>
<dbReference type="InterPro" id="IPR010982">
    <property type="entry name" value="Lambda_DNA-bd_dom_sf"/>
</dbReference>
<dbReference type="GO" id="GO:0003677">
    <property type="term" value="F:DNA binding"/>
    <property type="evidence" value="ECO:0007669"/>
    <property type="project" value="InterPro"/>
</dbReference>
<dbReference type="SUPFAM" id="SSF47413">
    <property type="entry name" value="lambda repressor-like DNA-binding domains"/>
    <property type="match status" value="1"/>
</dbReference>
<accession>A0A3S9YF34</accession>
<dbReference type="EMBL" id="CP029042">
    <property type="protein sequence ID" value="AZS73612.1"/>
    <property type="molecule type" value="Genomic_DNA"/>
</dbReference>
<evidence type="ECO:0000313" key="3">
    <source>
        <dbReference type="Proteomes" id="UP000275579"/>
    </source>
</evidence>
<dbReference type="Gene3D" id="1.10.260.40">
    <property type="entry name" value="lambda repressor-like DNA-binding domains"/>
    <property type="match status" value="1"/>
</dbReference>
<name>A0A3S9YF34_9ACTN</name>
<dbReference type="Pfam" id="PF19054">
    <property type="entry name" value="DUF5753"/>
    <property type="match status" value="1"/>
</dbReference>
<reference evidence="2 3" key="1">
    <citation type="submission" date="2018-04" db="EMBL/GenBank/DDBJ databases">
        <title>Complete genome sequences of Streptomyces lydicus strain WYEC and characterization of antagonistic properties of biological control agents.</title>
        <authorList>
            <person name="Mariita R.M."/>
            <person name="Sello J.K."/>
        </authorList>
    </citation>
    <scope>NUCLEOTIDE SEQUENCE [LARGE SCALE GENOMIC DNA]</scope>
    <source>
        <strain evidence="2 3">WYEC 108</strain>
    </source>
</reference>
<dbReference type="Proteomes" id="UP000275579">
    <property type="component" value="Chromosome"/>
</dbReference>
<dbReference type="InterPro" id="IPR043917">
    <property type="entry name" value="DUF5753"/>
</dbReference>
<proteinExistence type="predicted"/>
<evidence type="ECO:0000259" key="1">
    <source>
        <dbReference type="PROSITE" id="PS50943"/>
    </source>
</evidence>
<protein>
    <submittedName>
        <fullName evidence="2">Transcriptional regulator</fullName>
    </submittedName>
</protein>
<dbReference type="Pfam" id="PF13560">
    <property type="entry name" value="HTH_31"/>
    <property type="match status" value="1"/>
</dbReference>
<gene>
    <name evidence="2" type="ORF">DDE74_24030</name>
</gene>
<dbReference type="CDD" id="cd00093">
    <property type="entry name" value="HTH_XRE"/>
    <property type="match status" value="1"/>
</dbReference>
<evidence type="ECO:0000313" key="2">
    <source>
        <dbReference type="EMBL" id="AZS73612.1"/>
    </source>
</evidence>
<sequence length="283" mass="31993">MSTDYQQARIALGARLRELRELCPTGKLTGPQLAARLGCVHSKIYKLENGNQTATAEDLRAWAEATGHPEATAELLTRLAGFESHIRSWRRQLSSGHRPVQENWNTEIARTKVIHGWQESVIEGMLQTADYARHIFTRYAELQNSPRDTDEAVRARLRRQELLYQPGRKFRIIMWEAALHARICPPPALAAQLDRLTGMIGLDTVELGIVPFSASLKIPTANGFYVLDNRLAITEDWHAELWLEDADSIALYLNVWNTLRESAVYGAEAQNVINRARRSICSP</sequence>
<dbReference type="PROSITE" id="PS50943">
    <property type="entry name" value="HTH_CROC1"/>
    <property type="match status" value="1"/>
</dbReference>